<evidence type="ECO:0000313" key="3">
    <source>
        <dbReference type="EMBL" id="KAL0369796.1"/>
    </source>
</evidence>
<reference evidence="3" key="1">
    <citation type="submission" date="2020-06" db="EMBL/GenBank/DDBJ databases">
        <authorList>
            <person name="Li T."/>
            <person name="Hu X."/>
            <person name="Zhang T."/>
            <person name="Song X."/>
            <person name="Zhang H."/>
            <person name="Dai N."/>
            <person name="Sheng W."/>
            <person name="Hou X."/>
            <person name="Wei L."/>
        </authorList>
    </citation>
    <scope>NUCLEOTIDE SEQUENCE</scope>
    <source>
        <strain evidence="3">G01</strain>
        <tissue evidence="3">Leaf</tissue>
    </source>
</reference>
<organism evidence="3">
    <name type="scientific">Sesamum angustifolium</name>
    <dbReference type="NCBI Taxonomy" id="2727405"/>
    <lineage>
        <taxon>Eukaryota</taxon>
        <taxon>Viridiplantae</taxon>
        <taxon>Streptophyta</taxon>
        <taxon>Embryophyta</taxon>
        <taxon>Tracheophyta</taxon>
        <taxon>Spermatophyta</taxon>
        <taxon>Magnoliopsida</taxon>
        <taxon>eudicotyledons</taxon>
        <taxon>Gunneridae</taxon>
        <taxon>Pentapetalae</taxon>
        <taxon>asterids</taxon>
        <taxon>lamiids</taxon>
        <taxon>Lamiales</taxon>
        <taxon>Pedaliaceae</taxon>
        <taxon>Sesamum</taxon>
    </lineage>
</organism>
<dbReference type="InterPro" id="IPR045884">
    <property type="entry name" value="At5g59350-like"/>
</dbReference>
<proteinExistence type="predicted"/>
<feature type="region of interest" description="Disordered" evidence="1">
    <location>
        <begin position="236"/>
        <end position="265"/>
    </location>
</feature>
<name>A0AAW2QPV0_9LAMI</name>
<dbReference type="AlphaFoldDB" id="A0AAW2QPV0"/>
<accession>A0AAW2QPV0</accession>
<evidence type="ECO:0000256" key="1">
    <source>
        <dbReference type="SAM" id="MobiDB-lite"/>
    </source>
</evidence>
<dbReference type="PANTHER" id="PTHR34054">
    <property type="entry name" value="EXPRESSED PROTEIN"/>
    <property type="match status" value="1"/>
</dbReference>
<dbReference type="EMBL" id="JACGWK010000002">
    <property type="protein sequence ID" value="KAL0369796.1"/>
    <property type="molecule type" value="Genomic_DNA"/>
</dbReference>
<feature type="transmembrane region" description="Helical" evidence="2">
    <location>
        <begin position="6"/>
        <end position="30"/>
    </location>
</feature>
<protein>
    <submittedName>
        <fullName evidence="3">Uncharacterized protein</fullName>
    </submittedName>
</protein>
<keyword evidence="2" id="KW-0472">Membrane</keyword>
<reference evidence="3" key="2">
    <citation type="journal article" date="2024" name="Plant">
        <title>Genomic evolution and insights into agronomic trait innovations of Sesamum species.</title>
        <authorList>
            <person name="Miao H."/>
            <person name="Wang L."/>
            <person name="Qu L."/>
            <person name="Liu H."/>
            <person name="Sun Y."/>
            <person name="Le M."/>
            <person name="Wang Q."/>
            <person name="Wei S."/>
            <person name="Zheng Y."/>
            <person name="Lin W."/>
            <person name="Duan Y."/>
            <person name="Cao H."/>
            <person name="Xiong S."/>
            <person name="Wang X."/>
            <person name="Wei L."/>
            <person name="Li C."/>
            <person name="Ma Q."/>
            <person name="Ju M."/>
            <person name="Zhao R."/>
            <person name="Li G."/>
            <person name="Mu C."/>
            <person name="Tian Q."/>
            <person name="Mei H."/>
            <person name="Zhang T."/>
            <person name="Gao T."/>
            <person name="Zhang H."/>
        </authorList>
    </citation>
    <scope>NUCLEOTIDE SEQUENCE</scope>
    <source>
        <strain evidence="3">G01</strain>
    </source>
</reference>
<sequence length="298" mass="33430">MGSFSGLGIGLSFVFGCILMGLVGELYYFLWWKKRVAYTSSSNREIEDFSFLFCWKRPSSTSFNSSAGSTQELTNSVRNHQEQEDLEMGSTKDLELKGYGEQGVETELMRMHNLCGPPRFLFTIKEENKEDLESEDGKSRKGSRTKSLSDLVFPVDGTPFLTPLSSPTVKASNPPLDSYCYSNHGLNPLFESLTEAEINRLRSSPPPKFKFLKAAEDKLIRRLLMEEAERKRGVKIEGSVQDSATTATATARDTQQNSRMDSQEVEVEEEYVSFVKFSKQSKTSLKAVADKTPPSCVQ</sequence>
<keyword evidence="2" id="KW-1133">Transmembrane helix</keyword>
<keyword evidence="2" id="KW-0812">Transmembrane</keyword>
<comment type="caution">
    <text evidence="3">The sequence shown here is derived from an EMBL/GenBank/DDBJ whole genome shotgun (WGS) entry which is preliminary data.</text>
</comment>
<gene>
    <name evidence="3" type="ORF">Sangu_0297700</name>
</gene>
<dbReference type="PANTHER" id="PTHR34054:SF16">
    <property type="entry name" value="MEMBRANE LIPOPROTEIN"/>
    <property type="match status" value="1"/>
</dbReference>
<evidence type="ECO:0000256" key="2">
    <source>
        <dbReference type="SAM" id="Phobius"/>
    </source>
</evidence>